<dbReference type="Proteomes" id="UP001236270">
    <property type="component" value="Unassembled WGS sequence"/>
</dbReference>
<dbReference type="PROSITE" id="PS01097">
    <property type="entry name" value="HUPF_HYPC"/>
    <property type="match status" value="1"/>
</dbReference>
<dbReference type="PANTHER" id="PTHR35177:SF1">
    <property type="entry name" value="HYDROGENASE MATURATION FACTOR HYPC"/>
    <property type="match status" value="1"/>
</dbReference>
<accession>A0AAI9DNF0</accession>
<name>A0AAI9DNF0_PLUGE</name>
<dbReference type="InterPro" id="IPR001109">
    <property type="entry name" value="Hydrogenase_HupF/HypC"/>
</dbReference>
<reference evidence="5" key="1">
    <citation type="submission" date="2023-08" db="EMBL/GenBank/DDBJ databases">
        <title>WGS of pathogenic bacterial species, Los Angeles County Public Health Laboratories.</title>
        <authorList>
            <person name="Garrigues J.M."/>
            <person name="Green N.M."/>
        </authorList>
    </citation>
    <scope>NUCLEOTIDE SEQUENCE</scope>
    <source>
        <strain evidence="5">LACPHL-BACT-2023-00068</strain>
    </source>
</reference>
<dbReference type="GeneID" id="61386460"/>
<dbReference type="Gene3D" id="6.10.250.910">
    <property type="match status" value="1"/>
</dbReference>
<dbReference type="Gene3D" id="2.30.30.140">
    <property type="match status" value="1"/>
</dbReference>
<evidence type="ECO:0000256" key="2">
    <source>
        <dbReference type="ARBA" id="ARBA00006018"/>
    </source>
</evidence>
<protein>
    <recommendedName>
        <fullName evidence="3">Hydrogenase maturation factor HybG</fullName>
    </recommendedName>
</protein>
<dbReference type="EMBL" id="ABLOKC030000027">
    <property type="protein sequence ID" value="EML1473254.1"/>
    <property type="molecule type" value="Genomic_DNA"/>
</dbReference>
<dbReference type="PANTHER" id="PTHR35177">
    <property type="entry name" value="HYDROGENASE MATURATION FACTOR HYBG"/>
    <property type="match status" value="1"/>
</dbReference>
<organism evidence="4">
    <name type="scientific">Pluralibacter gergoviae</name>
    <name type="common">Enterobacter gergoviae</name>
    <dbReference type="NCBI Taxonomy" id="61647"/>
    <lineage>
        <taxon>Bacteria</taxon>
        <taxon>Pseudomonadati</taxon>
        <taxon>Pseudomonadota</taxon>
        <taxon>Gammaproteobacteria</taxon>
        <taxon>Enterobacterales</taxon>
        <taxon>Enterobacteriaceae</taxon>
        <taxon>Pluralibacter</taxon>
    </lineage>
</organism>
<dbReference type="GO" id="GO:1902670">
    <property type="term" value="F:carbon dioxide binding"/>
    <property type="evidence" value="ECO:0007669"/>
    <property type="project" value="TreeGrafter"/>
</dbReference>
<reference evidence="4" key="2">
    <citation type="submission" date="2024-02" db="EMBL/GenBank/DDBJ databases">
        <authorList>
            <consortium name="Clinical and Environmental Microbiology Branch: Whole genome sequencing antimicrobial resistance pathogens in the healthcare setting"/>
        </authorList>
    </citation>
    <scope>NUCLEOTIDE SEQUENCE</scope>
    <source>
        <strain evidence="4">2021DK-00143</strain>
    </source>
</reference>
<sequence length="89" mass="9556">MCIGIPGQIARIDGNLAKVDVCGIQRDVDLTLVGACDEQGEPRLGQWVLVHVGFAMSVINEAEARDTLAALQNMFEVEPDVGALLYGEE</sequence>
<dbReference type="NCBIfam" id="TIGR00074">
    <property type="entry name" value="hypC_hupF"/>
    <property type="match status" value="1"/>
</dbReference>
<dbReference type="SUPFAM" id="SSF159127">
    <property type="entry name" value="HupF/HypC-like"/>
    <property type="match status" value="1"/>
</dbReference>
<dbReference type="PRINTS" id="PR00445">
    <property type="entry name" value="HUPFHYPC"/>
</dbReference>
<dbReference type="Pfam" id="PF01455">
    <property type="entry name" value="HupF_HypC"/>
    <property type="match status" value="1"/>
</dbReference>
<gene>
    <name evidence="4" type="ORF">QEG54_004050</name>
    <name evidence="5" type="ORF">RBJ30_21230</name>
</gene>
<comment type="similarity">
    <text evidence="2">Belongs to the HupF/HypC family.</text>
</comment>
<dbReference type="GO" id="GO:0051604">
    <property type="term" value="P:protein maturation"/>
    <property type="evidence" value="ECO:0007669"/>
    <property type="project" value="TreeGrafter"/>
</dbReference>
<dbReference type="NCBIfam" id="NF007712">
    <property type="entry name" value="PRK10409.1"/>
    <property type="match status" value="1"/>
</dbReference>
<dbReference type="RefSeq" id="WP_048253340.1">
    <property type="nucleotide sequence ID" value="NZ_CBCSIS010000006.1"/>
</dbReference>
<evidence type="ECO:0000256" key="1">
    <source>
        <dbReference type="ARBA" id="ARBA00004711"/>
    </source>
</evidence>
<dbReference type="AlphaFoldDB" id="A0AAI9DNF0"/>
<dbReference type="EMBL" id="JAVDNV010000018">
    <property type="protein sequence ID" value="MDQ2311596.1"/>
    <property type="molecule type" value="Genomic_DNA"/>
</dbReference>
<evidence type="ECO:0000313" key="4">
    <source>
        <dbReference type="EMBL" id="EML1473254.1"/>
    </source>
</evidence>
<dbReference type="InterPro" id="IPR019812">
    <property type="entry name" value="Hydgase_assmbl_chp_CS"/>
</dbReference>
<comment type="pathway">
    <text evidence="1">Protein modification; [NiFe] hydrogenase maturation.</text>
</comment>
<evidence type="ECO:0000313" key="5">
    <source>
        <dbReference type="EMBL" id="MDQ2311596.1"/>
    </source>
</evidence>
<proteinExistence type="inferred from homology"/>
<comment type="caution">
    <text evidence="4">The sequence shown here is derived from an EMBL/GenBank/DDBJ whole genome shotgun (WGS) entry which is preliminary data.</text>
</comment>
<dbReference type="GO" id="GO:0005506">
    <property type="term" value="F:iron ion binding"/>
    <property type="evidence" value="ECO:0007669"/>
    <property type="project" value="TreeGrafter"/>
</dbReference>
<dbReference type="FunFam" id="2.30.30.140:FF:000022">
    <property type="entry name" value="Hydrogenase assembly chaperone HybG"/>
    <property type="match status" value="1"/>
</dbReference>
<evidence type="ECO:0000256" key="3">
    <source>
        <dbReference type="ARBA" id="ARBA00071840"/>
    </source>
</evidence>